<dbReference type="Proteomes" id="UP000597989">
    <property type="component" value="Unassembled WGS sequence"/>
</dbReference>
<reference evidence="1" key="4">
    <citation type="submission" date="2023-12" db="EMBL/GenBank/DDBJ databases">
        <authorList>
            <person name="Sun Q."/>
            <person name="Inoue M."/>
        </authorList>
    </citation>
    <scope>NUCLEOTIDE SEQUENCE</scope>
    <source>
        <strain evidence="1">JCM 10664</strain>
    </source>
</reference>
<comment type="caution">
    <text evidence="2">The sequence shown here is derived from an EMBL/GenBank/DDBJ whole genome shotgun (WGS) entry which is preliminary data.</text>
</comment>
<sequence>MITRVAVVPYPPLLVPALTVQADEETELVRSACSRAVSSLTDSAAEWVAVGVHRSGPVALGPSTSGTFAGFGVDVRVNLGGEPTAEPDPLLPLPALIAGWLREQAGARSVTVHLLDPDTPVAECRDLGARLAAEPVGLLVLADGTNRVDECSPYPPDARAGALDERLRTALGEADAAALRDLDPQLCAELGVAGRAALQVIPGVVEATSGTWRSELLYSATPFGVTYHAAVWTRTP</sequence>
<dbReference type="EMBL" id="BMMT01000014">
    <property type="protein sequence ID" value="GGI97186.1"/>
    <property type="molecule type" value="Genomic_DNA"/>
</dbReference>
<proteinExistence type="predicted"/>
<dbReference type="AlphaFoldDB" id="A0A917K259"/>
<name>A0A917K259_9PSEU</name>
<keyword evidence="4" id="KW-1185">Reference proteome</keyword>
<protein>
    <submittedName>
        <fullName evidence="2">Uncharacterized protein</fullName>
    </submittedName>
</protein>
<dbReference type="Proteomes" id="UP001500220">
    <property type="component" value="Unassembled WGS sequence"/>
</dbReference>
<organism evidence="2 3">
    <name type="scientific">Saccharopolyspora thermophila</name>
    <dbReference type="NCBI Taxonomy" id="89367"/>
    <lineage>
        <taxon>Bacteria</taxon>
        <taxon>Bacillati</taxon>
        <taxon>Actinomycetota</taxon>
        <taxon>Actinomycetes</taxon>
        <taxon>Pseudonocardiales</taxon>
        <taxon>Pseudonocardiaceae</taxon>
        <taxon>Saccharopolyspora</taxon>
    </lineage>
</organism>
<gene>
    <name evidence="1" type="ORF">GCM10009545_49090</name>
    <name evidence="2" type="ORF">GCM10011581_37980</name>
</gene>
<reference evidence="2 3" key="1">
    <citation type="journal article" date="2014" name="Int. J. Syst. Evol. Microbiol.">
        <title>Complete genome sequence of Corynebacterium casei LMG S-19264T (=DSM 44701T), isolated from a smear-ripened cheese.</title>
        <authorList>
            <consortium name="US DOE Joint Genome Institute (JGI-PGF)"/>
            <person name="Walter F."/>
            <person name="Albersmeier A."/>
            <person name="Kalinowski J."/>
            <person name="Ruckert C."/>
        </authorList>
    </citation>
    <scope>NUCLEOTIDE SEQUENCE [LARGE SCALE GENOMIC DNA]</scope>
    <source>
        <strain evidence="2 3">CGMCC 4.7206</strain>
    </source>
</reference>
<dbReference type="Gene3D" id="3.40.830.10">
    <property type="entry name" value="LigB-like"/>
    <property type="match status" value="1"/>
</dbReference>
<accession>A0A917K259</accession>
<reference evidence="1 4" key="2">
    <citation type="journal article" date="2019" name="Int. J. Syst. Evol. Microbiol.">
        <title>The Global Catalogue of Microorganisms (GCM) 10K type strain sequencing project: providing services to taxonomists for standard genome sequencing and annotation.</title>
        <authorList>
            <consortium name="The Broad Institute Genomics Platform"/>
            <consortium name="The Broad Institute Genome Sequencing Center for Infectious Disease"/>
            <person name="Wu L."/>
            <person name="Ma J."/>
        </authorList>
    </citation>
    <scope>NUCLEOTIDE SEQUENCE [LARGE SCALE GENOMIC DNA]</scope>
    <source>
        <strain evidence="1 4">JCM 10664</strain>
    </source>
</reference>
<reference evidence="2" key="3">
    <citation type="submission" date="2020-09" db="EMBL/GenBank/DDBJ databases">
        <authorList>
            <person name="Sun Q."/>
            <person name="Zhou Y."/>
        </authorList>
    </citation>
    <scope>NUCLEOTIDE SEQUENCE</scope>
    <source>
        <strain evidence="2">CGMCC 4.7206</strain>
    </source>
</reference>
<evidence type="ECO:0000313" key="4">
    <source>
        <dbReference type="Proteomes" id="UP001500220"/>
    </source>
</evidence>
<evidence type="ECO:0000313" key="2">
    <source>
        <dbReference type="EMBL" id="GGI97186.1"/>
    </source>
</evidence>
<dbReference type="EMBL" id="BAAAHC010000028">
    <property type="protein sequence ID" value="GAA0540763.1"/>
    <property type="molecule type" value="Genomic_DNA"/>
</dbReference>
<evidence type="ECO:0000313" key="3">
    <source>
        <dbReference type="Proteomes" id="UP000597989"/>
    </source>
</evidence>
<evidence type="ECO:0000313" key="1">
    <source>
        <dbReference type="EMBL" id="GAA0540763.1"/>
    </source>
</evidence>